<dbReference type="PANTHER" id="PTHR30288:SF0">
    <property type="entry name" value="FLAGELLAR HOOK-ASSOCIATED PROTEIN 2"/>
    <property type="match status" value="1"/>
</dbReference>
<comment type="function">
    <text evidence="5">Required for morphogenesis and for the elongation of the flagellar filament by facilitating polymerization of the flagellin monomers at the tip of growing filament. Forms a capping structure, which prevents flagellin subunits (transported through the central channel of the flagellum) from leaking out without polymerization at the distal end.</text>
</comment>
<keyword evidence="5" id="KW-0964">Secreted</keyword>
<comment type="subcellular location">
    <subcellularLocation>
        <location evidence="5">Secreted</location>
    </subcellularLocation>
    <subcellularLocation>
        <location evidence="5">Bacterial flagellum</location>
    </subcellularLocation>
</comment>
<reference evidence="8 9" key="1">
    <citation type="submission" date="2020-08" db="EMBL/GenBank/DDBJ databases">
        <title>Genomic Encyclopedia of Type Strains, Phase IV (KMG-IV): sequencing the most valuable type-strain genomes for metagenomic binning, comparative biology and taxonomic classification.</title>
        <authorList>
            <person name="Goeker M."/>
        </authorList>
    </citation>
    <scope>NUCLEOTIDE SEQUENCE [LARGE SCALE GENOMIC DNA]</scope>
    <source>
        <strain evidence="8 9">DSM 26723</strain>
    </source>
</reference>
<keyword evidence="9" id="KW-1185">Reference proteome</keyword>
<feature type="domain" description="Flagellar hook-associated protein 2 N-terminal" evidence="6">
    <location>
        <begin position="10"/>
        <end position="107"/>
    </location>
</feature>
<protein>
    <recommendedName>
        <fullName evidence="5">Flagellar hook-associated protein 2</fullName>
        <shortName evidence="5">HAP2</shortName>
    </recommendedName>
    <alternativeName>
        <fullName evidence="5">Flagellar cap protein</fullName>
    </alternativeName>
</protein>
<organism evidence="8 9">
    <name type="scientific">Povalibacter uvarum</name>
    <dbReference type="NCBI Taxonomy" id="732238"/>
    <lineage>
        <taxon>Bacteria</taxon>
        <taxon>Pseudomonadati</taxon>
        <taxon>Pseudomonadota</taxon>
        <taxon>Gammaproteobacteria</taxon>
        <taxon>Steroidobacterales</taxon>
        <taxon>Steroidobacteraceae</taxon>
        <taxon>Povalibacter</taxon>
    </lineage>
</organism>
<proteinExistence type="inferred from homology"/>
<comment type="similarity">
    <text evidence="1 5">Belongs to the FliD family.</text>
</comment>
<dbReference type="Pfam" id="PF02465">
    <property type="entry name" value="FliD_N"/>
    <property type="match status" value="1"/>
</dbReference>
<evidence type="ECO:0000259" key="7">
    <source>
        <dbReference type="Pfam" id="PF07195"/>
    </source>
</evidence>
<dbReference type="PANTHER" id="PTHR30288">
    <property type="entry name" value="FLAGELLAR CAP/ASSEMBLY PROTEIN FLID"/>
    <property type="match status" value="1"/>
</dbReference>
<dbReference type="Pfam" id="PF07196">
    <property type="entry name" value="Flagellin_IN"/>
    <property type="match status" value="1"/>
</dbReference>
<evidence type="ECO:0000256" key="3">
    <source>
        <dbReference type="ARBA" id="ARBA00023054"/>
    </source>
</evidence>
<comment type="subunit">
    <text evidence="2 5">Homopentamer.</text>
</comment>
<gene>
    <name evidence="8" type="ORF">HNQ60_003089</name>
</gene>
<dbReference type="AlphaFoldDB" id="A0A841HQ18"/>
<dbReference type="GO" id="GO:0009421">
    <property type="term" value="C:bacterial-type flagellum filament cap"/>
    <property type="evidence" value="ECO:0007669"/>
    <property type="project" value="InterPro"/>
</dbReference>
<evidence type="ECO:0000256" key="2">
    <source>
        <dbReference type="ARBA" id="ARBA00011255"/>
    </source>
</evidence>
<evidence type="ECO:0000259" key="6">
    <source>
        <dbReference type="Pfam" id="PF02465"/>
    </source>
</evidence>
<feature type="domain" description="Flagellar hook-associated protein 2 C-terminal" evidence="7">
    <location>
        <begin position="219"/>
        <end position="442"/>
    </location>
</feature>
<keyword evidence="8" id="KW-0969">Cilium</keyword>
<dbReference type="InterPro" id="IPR003481">
    <property type="entry name" value="FliD_N"/>
</dbReference>
<dbReference type="Proteomes" id="UP000588068">
    <property type="component" value="Unassembled WGS sequence"/>
</dbReference>
<evidence type="ECO:0000313" key="9">
    <source>
        <dbReference type="Proteomes" id="UP000588068"/>
    </source>
</evidence>
<accession>A0A841HQ18</accession>
<evidence type="ECO:0000256" key="5">
    <source>
        <dbReference type="RuleBase" id="RU362066"/>
    </source>
</evidence>
<evidence type="ECO:0000256" key="4">
    <source>
        <dbReference type="ARBA" id="ARBA00023143"/>
    </source>
</evidence>
<dbReference type="GO" id="GO:0007155">
    <property type="term" value="P:cell adhesion"/>
    <property type="evidence" value="ECO:0007669"/>
    <property type="project" value="InterPro"/>
</dbReference>
<evidence type="ECO:0000313" key="8">
    <source>
        <dbReference type="EMBL" id="MBB6094208.1"/>
    </source>
</evidence>
<sequence length="464" mass="48213">MATVGAVGGSQIDVQGLVSQLVAAERARPEAQIERDTGRVTTQISALGQLMGSLATFRSSLSSLQTVGTFSTRAVKSTNEDVITASVGGGAVPGSYDIDVESVAQAHQISSNPFAGGGTTVVGTGSLTLSMGGKSFTVAIEDGKATLADIRNKINSANDNVGVRATLVQGTTGTRLVLSSSTTGAANTIEVTQSGGNGGLAQLTYGTGNTANYTQVKEAQDAVIYIAGEKMTSASNTIDSAIDGLTLTVKRPTTEESGPATLNVTYDSSAVTTRVKSFVTAYNALVSQIAKLRSYDPATETAGPMLGDSLLTSIESELRRTVSGVVPGQAKGFETLAAIGITTQLDGSLGIDDAKLQKALGSNFESVGKLFGSEDGIARKLFAQIDGRLKTGGALDTRNKTLTDQQRAIEKRKDDLDVRMAAVAQNYLQQFTRLDTLLSQLQVTSSYLTQQIESLGNLNKASSR</sequence>
<dbReference type="GO" id="GO:0009424">
    <property type="term" value="C:bacterial-type flagellum hook"/>
    <property type="evidence" value="ECO:0007669"/>
    <property type="project" value="UniProtKB-UniRule"/>
</dbReference>
<keyword evidence="8" id="KW-0966">Cell projection</keyword>
<dbReference type="Pfam" id="PF07195">
    <property type="entry name" value="FliD_C"/>
    <property type="match status" value="1"/>
</dbReference>
<dbReference type="InterPro" id="IPR010809">
    <property type="entry name" value="FliD_C"/>
</dbReference>
<keyword evidence="8" id="KW-0282">Flagellum</keyword>
<comment type="caution">
    <text evidence="8">The sequence shown here is derived from an EMBL/GenBank/DDBJ whole genome shotgun (WGS) entry which is preliminary data.</text>
</comment>
<evidence type="ECO:0000256" key="1">
    <source>
        <dbReference type="ARBA" id="ARBA00009764"/>
    </source>
</evidence>
<dbReference type="GO" id="GO:0005576">
    <property type="term" value="C:extracellular region"/>
    <property type="evidence" value="ECO:0007669"/>
    <property type="project" value="UniProtKB-SubCell"/>
</dbReference>
<dbReference type="InterPro" id="IPR010810">
    <property type="entry name" value="Flagellin_hook_IN_motif"/>
</dbReference>
<dbReference type="EMBL" id="JACHHZ010000003">
    <property type="protein sequence ID" value="MBB6094208.1"/>
    <property type="molecule type" value="Genomic_DNA"/>
</dbReference>
<dbReference type="RefSeq" id="WP_184333260.1">
    <property type="nucleotide sequence ID" value="NZ_JACHHZ010000003.1"/>
</dbReference>
<keyword evidence="3" id="KW-0175">Coiled coil</keyword>
<dbReference type="GO" id="GO:0071973">
    <property type="term" value="P:bacterial-type flagellum-dependent cell motility"/>
    <property type="evidence" value="ECO:0007669"/>
    <property type="project" value="TreeGrafter"/>
</dbReference>
<keyword evidence="4 5" id="KW-0975">Bacterial flagellum</keyword>
<name>A0A841HQ18_9GAMM</name>
<dbReference type="InterPro" id="IPR040026">
    <property type="entry name" value="FliD"/>
</dbReference>